<proteinExistence type="inferred from homology"/>
<dbReference type="Gene3D" id="2.40.40.10">
    <property type="entry name" value="RlpA-like domain"/>
    <property type="match status" value="1"/>
</dbReference>
<keyword evidence="1" id="KW-0456">Lyase</keyword>
<dbReference type="InterPro" id="IPR012997">
    <property type="entry name" value="RplA"/>
</dbReference>
<dbReference type="RefSeq" id="WP_017977506.1">
    <property type="nucleotide sequence ID" value="NZ_CP017578.1"/>
</dbReference>
<keyword evidence="7" id="KW-1185">Reference proteome</keyword>
<keyword evidence="1" id="KW-1003">Cell membrane</keyword>
<feature type="domain" description="RlpA-like protein double-psi beta-barrel" evidence="5">
    <location>
        <begin position="51"/>
        <end position="137"/>
    </location>
</feature>
<evidence type="ECO:0000256" key="2">
    <source>
        <dbReference type="RuleBase" id="RU003495"/>
    </source>
</evidence>
<dbReference type="HAMAP" id="MF_02071">
    <property type="entry name" value="RlpA"/>
    <property type="match status" value="1"/>
</dbReference>
<dbReference type="KEGG" id="smy:BJP26_05335"/>
<keyword evidence="1" id="KW-0449">Lipoprotein</keyword>
<organism evidence="6 7">
    <name type="scientific">Sphingomonas melonis TY</name>
    <dbReference type="NCBI Taxonomy" id="621456"/>
    <lineage>
        <taxon>Bacteria</taxon>
        <taxon>Pseudomonadati</taxon>
        <taxon>Pseudomonadota</taxon>
        <taxon>Alphaproteobacteria</taxon>
        <taxon>Sphingomonadales</taxon>
        <taxon>Sphingomonadaceae</taxon>
        <taxon>Sphingomonas</taxon>
    </lineage>
</organism>
<keyword evidence="1" id="KW-0961">Cell wall biogenesis/degradation</keyword>
<dbReference type="SUPFAM" id="SSF50685">
    <property type="entry name" value="Barwin-like endoglucanases"/>
    <property type="match status" value="1"/>
</dbReference>
<keyword evidence="4" id="KW-0732">Signal</keyword>
<keyword evidence="1" id="KW-0472">Membrane</keyword>
<protein>
    <recommendedName>
        <fullName evidence="1">Endolytic peptidoglycan transglycosylase RlpA</fullName>
        <ecNumber evidence="1">4.2.2.-</ecNumber>
    </recommendedName>
</protein>
<comment type="caution">
    <text evidence="6">The sequence shown here is derived from an EMBL/GenBank/DDBJ whole genome shotgun (WGS) entry which is preliminary data.</text>
</comment>
<evidence type="ECO:0000256" key="3">
    <source>
        <dbReference type="SAM" id="MobiDB-lite"/>
    </source>
</evidence>
<dbReference type="InterPro" id="IPR036908">
    <property type="entry name" value="RlpA-like_sf"/>
</dbReference>
<gene>
    <name evidence="1" type="primary">rlpA</name>
    <name evidence="6" type="ORF">AVM11_08135</name>
</gene>
<dbReference type="GO" id="GO:0000270">
    <property type="term" value="P:peptidoglycan metabolic process"/>
    <property type="evidence" value="ECO:0007669"/>
    <property type="project" value="UniProtKB-UniRule"/>
</dbReference>
<reference evidence="6" key="1">
    <citation type="submission" date="2016-03" db="EMBL/GenBank/DDBJ databases">
        <title>Sphingomonas melonis TY, whole genome shotgun sequencing.</title>
        <authorList>
            <person name="Wang H."/>
            <person name="Zhu P."/>
        </authorList>
    </citation>
    <scope>NUCLEOTIDE SEQUENCE [LARGE SCALE GENOMIC DNA]</scope>
    <source>
        <strain evidence="6">TY</strain>
    </source>
</reference>
<sequence length="178" mass="19153">MRRFAVLFLALSLAACGGRAVTDVPVKIGRPYTVRGVTYVPAPAPGYDALGYAGWYGGESGNVTARGERFRAKAISGAHTTLPLPSYVEVTALDTGRTILLRVNDRGPFVRGRIIDLSRGAAELLGIRASGSAAVRVRLVDPPERDRARLRAGKPASPRPDASPDTLATLRQRWMETR</sequence>
<dbReference type="GO" id="GO:0009279">
    <property type="term" value="C:cell outer membrane"/>
    <property type="evidence" value="ECO:0007669"/>
    <property type="project" value="TreeGrafter"/>
</dbReference>
<dbReference type="OrthoDB" id="9779128at2"/>
<comment type="function">
    <text evidence="1">Lytic transglycosylase with a strong preference for naked glycan strands that lack stem peptides.</text>
</comment>
<comment type="similarity">
    <text evidence="1 2">Belongs to the RlpA family.</text>
</comment>
<dbReference type="NCBIfam" id="TIGR00413">
    <property type="entry name" value="rlpA"/>
    <property type="match status" value="1"/>
</dbReference>
<dbReference type="STRING" id="621456.BJP26_05335"/>
<dbReference type="EMBL" id="LQCK02000034">
    <property type="protein sequence ID" value="KZB94420.1"/>
    <property type="molecule type" value="Genomic_DNA"/>
</dbReference>
<evidence type="ECO:0000313" key="7">
    <source>
        <dbReference type="Proteomes" id="UP000078460"/>
    </source>
</evidence>
<dbReference type="GO" id="GO:0071555">
    <property type="term" value="P:cell wall organization"/>
    <property type="evidence" value="ECO:0007669"/>
    <property type="project" value="UniProtKB-KW"/>
</dbReference>
<dbReference type="PROSITE" id="PS51257">
    <property type="entry name" value="PROKAR_LIPOPROTEIN"/>
    <property type="match status" value="1"/>
</dbReference>
<evidence type="ECO:0000256" key="1">
    <source>
        <dbReference type="HAMAP-Rule" id="MF_02071"/>
    </source>
</evidence>
<evidence type="ECO:0000256" key="4">
    <source>
        <dbReference type="SAM" id="SignalP"/>
    </source>
</evidence>
<dbReference type="Proteomes" id="UP000078460">
    <property type="component" value="Unassembled WGS sequence"/>
</dbReference>
<evidence type="ECO:0000313" key="6">
    <source>
        <dbReference type="EMBL" id="KZB94420.1"/>
    </source>
</evidence>
<feature type="chain" id="PRO_5036471493" description="Endolytic peptidoglycan transglycosylase RlpA" evidence="4">
    <location>
        <begin position="21"/>
        <end position="178"/>
    </location>
</feature>
<keyword evidence="1" id="KW-0564">Palmitate</keyword>
<feature type="signal peptide" evidence="4">
    <location>
        <begin position="1"/>
        <end position="20"/>
    </location>
</feature>
<dbReference type="EC" id="4.2.2.-" evidence="1"/>
<dbReference type="CDD" id="cd22268">
    <property type="entry name" value="DPBB_RlpA-like"/>
    <property type="match status" value="1"/>
</dbReference>
<comment type="subcellular location">
    <subcellularLocation>
        <location evidence="1">Cell membrane</location>
        <topology evidence="1">Lipid-anchor</topology>
    </subcellularLocation>
</comment>
<dbReference type="AlphaFoldDB" id="A0A175Y365"/>
<dbReference type="PANTHER" id="PTHR34183:SF1">
    <property type="entry name" value="ENDOLYTIC PEPTIDOGLYCAN TRANSGLYCOSYLASE RLPA"/>
    <property type="match status" value="1"/>
</dbReference>
<accession>A0A175Y365</accession>
<dbReference type="Pfam" id="PF03330">
    <property type="entry name" value="DPBB_1"/>
    <property type="match status" value="1"/>
</dbReference>
<feature type="region of interest" description="Disordered" evidence="3">
    <location>
        <begin position="145"/>
        <end position="167"/>
    </location>
</feature>
<dbReference type="GO" id="GO:0005886">
    <property type="term" value="C:plasma membrane"/>
    <property type="evidence" value="ECO:0007669"/>
    <property type="project" value="UniProtKB-SubCell"/>
</dbReference>
<dbReference type="GO" id="GO:0008932">
    <property type="term" value="F:lytic endotransglycosylase activity"/>
    <property type="evidence" value="ECO:0007669"/>
    <property type="project" value="UniProtKB-UniRule"/>
</dbReference>
<dbReference type="PANTHER" id="PTHR34183">
    <property type="entry name" value="ENDOLYTIC PEPTIDOGLYCAN TRANSGLYCOSYLASE RLPA"/>
    <property type="match status" value="1"/>
</dbReference>
<name>A0A175Y365_9SPHN</name>
<dbReference type="InterPro" id="IPR034718">
    <property type="entry name" value="RlpA"/>
</dbReference>
<dbReference type="GeneID" id="93796651"/>
<evidence type="ECO:0000259" key="5">
    <source>
        <dbReference type="Pfam" id="PF03330"/>
    </source>
</evidence>
<dbReference type="InterPro" id="IPR009009">
    <property type="entry name" value="RlpA-like_DPBB"/>
</dbReference>